<dbReference type="InterPro" id="IPR003462">
    <property type="entry name" value="ODC_Mu_crystall"/>
</dbReference>
<organism evidence="2 3">
    <name type="scientific">Kurthia sibirica</name>
    <dbReference type="NCBI Taxonomy" id="202750"/>
    <lineage>
        <taxon>Bacteria</taxon>
        <taxon>Bacillati</taxon>
        <taxon>Bacillota</taxon>
        <taxon>Bacilli</taxon>
        <taxon>Bacillales</taxon>
        <taxon>Caryophanaceae</taxon>
        <taxon>Kurthia</taxon>
    </lineage>
</organism>
<gene>
    <name evidence="2" type="ORF">DEX24_03490</name>
</gene>
<dbReference type="FunFam" id="3.40.50.720:FF:000311">
    <property type="entry name" value="Ornithine cyclodeaminase"/>
    <property type="match status" value="1"/>
</dbReference>
<dbReference type="Gene3D" id="3.40.50.720">
    <property type="entry name" value="NAD(P)-binding Rossmann-like Domain"/>
    <property type="match status" value="1"/>
</dbReference>
<sequence length="327" mass="36117">MIILEEHQIQQHYTMKDAIDDVKKVLKSKYLNKLETPIRTVIDFPAQDASILYMPSADSEQQFAANKIVSIFPNNAAENLPTTQGVTLLSDAQNGRSLALLNASYLTRLRTGALTAIATDYLAQEEAKVLTVIGTGGMAFEQVLGILAVREIETIYLVNRTIEKAVIFQQRLQKHYPKMMIIVSEDVNNAVAQAQIINCATRSTTAVFDAAYVKAGCHINGVGSYLPTMREIDEALINTSNKIIVDDFHGVEEEAGEFIHAARTTDWSFDDLHGSLEQLEMKKISGRQHAEEITIFKSVGASYYDLAVAIGVYKKALAEHIGTIIPI</sequence>
<dbReference type="Pfam" id="PF02423">
    <property type="entry name" value="OCD_Mu_crystall"/>
    <property type="match status" value="1"/>
</dbReference>
<dbReference type="InterPro" id="IPR036291">
    <property type="entry name" value="NAD(P)-bd_dom_sf"/>
</dbReference>
<dbReference type="GO" id="GO:0016491">
    <property type="term" value="F:oxidoreductase activity"/>
    <property type="evidence" value="ECO:0007669"/>
    <property type="project" value="UniProtKB-ARBA"/>
</dbReference>
<evidence type="ECO:0000313" key="3">
    <source>
        <dbReference type="Proteomes" id="UP000245938"/>
    </source>
</evidence>
<dbReference type="Proteomes" id="UP000245938">
    <property type="component" value="Unassembled WGS sequence"/>
</dbReference>
<dbReference type="EMBL" id="QFVR01000003">
    <property type="protein sequence ID" value="PWI26410.1"/>
    <property type="molecule type" value="Genomic_DNA"/>
</dbReference>
<dbReference type="PANTHER" id="PTHR13812">
    <property type="entry name" value="KETIMINE REDUCTASE MU-CRYSTALLIN"/>
    <property type="match status" value="1"/>
</dbReference>
<proteinExistence type="inferred from homology"/>
<comment type="similarity">
    <text evidence="1">Belongs to the ornithine cyclodeaminase/mu-crystallin family.</text>
</comment>
<dbReference type="PIRSF" id="PIRSF001439">
    <property type="entry name" value="CryM"/>
    <property type="match status" value="1"/>
</dbReference>
<dbReference type="AlphaFoldDB" id="A0A2U3APC8"/>
<dbReference type="GO" id="GO:0019752">
    <property type="term" value="P:carboxylic acid metabolic process"/>
    <property type="evidence" value="ECO:0007669"/>
    <property type="project" value="UniProtKB-ARBA"/>
</dbReference>
<evidence type="ECO:0000256" key="1">
    <source>
        <dbReference type="ARBA" id="ARBA00008903"/>
    </source>
</evidence>
<dbReference type="SUPFAM" id="SSF51735">
    <property type="entry name" value="NAD(P)-binding Rossmann-fold domains"/>
    <property type="match status" value="1"/>
</dbReference>
<evidence type="ECO:0000313" key="2">
    <source>
        <dbReference type="EMBL" id="PWI26410.1"/>
    </source>
</evidence>
<comment type="caution">
    <text evidence="2">The sequence shown here is derived from an EMBL/GenBank/DDBJ whole genome shotgun (WGS) entry which is preliminary data.</text>
</comment>
<dbReference type="GO" id="GO:0005737">
    <property type="term" value="C:cytoplasm"/>
    <property type="evidence" value="ECO:0007669"/>
    <property type="project" value="TreeGrafter"/>
</dbReference>
<dbReference type="PANTHER" id="PTHR13812:SF19">
    <property type="entry name" value="KETIMINE REDUCTASE MU-CRYSTALLIN"/>
    <property type="match status" value="1"/>
</dbReference>
<accession>A0A2U3APC8</accession>
<dbReference type="OrthoDB" id="9792005at2"/>
<protein>
    <submittedName>
        <fullName evidence="2">Ornithine cyclodeaminase</fullName>
    </submittedName>
</protein>
<name>A0A2U3APC8_9BACL</name>
<dbReference type="Gene3D" id="3.30.1780.10">
    <property type="entry name" value="ornithine cyclodeaminase, domain 1"/>
    <property type="match status" value="1"/>
</dbReference>
<reference evidence="2 3" key="1">
    <citation type="submission" date="2018-05" db="EMBL/GenBank/DDBJ databases">
        <title>Kurthia sibirica genome sequence.</title>
        <authorList>
            <person name="Maclea K.S."/>
            <person name="Goen A.E."/>
        </authorList>
    </citation>
    <scope>NUCLEOTIDE SEQUENCE [LARGE SCALE GENOMIC DNA]</scope>
    <source>
        <strain evidence="2 3">ATCC 49154</strain>
    </source>
</reference>
<dbReference type="RefSeq" id="WP_109305014.1">
    <property type="nucleotide sequence ID" value="NZ_BJUF01000003.1"/>
</dbReference>
<keyword evidence="3" id="KW-1185">Reference proteome</keyword>
<dbReference type="InterPro" id="IPR023401">
    <property type="entry name" value="ODC_N"/>
</dbReference>